<dbReference type="SUPFAM" id="SSF48508">
    <property type="entry name" value="Nuclear receptor ligand-binding domain"/>
    <property type="match status" value="1"/>
</dbReference>
<feature type="domain" description="NR LBD" evidence="11">
    <location>
        <begin position="174"/>
        <end position="396"/>
    </location>
</feature>
<keyword evidence="7" id="KW-0804">Transcription</keyword>
<dbReference type="InterPro" id="IPR000536">
    <property type="entry name" value="Nucl_hrmn_rcpt_lig-bd"/>
</dbReference>
<evidence type="ECO:0008006" key="14">
    <source>
        <dbReference type="Google" id="ProtNLM"/>
    </source>
</evidence>
<keyword evidence="8" id="KW-0675">Receptor</keyword>
<gene>
    <name evidence="12" type="ORF">QR680_017866</name>
</gene>
<evidence type="ECO:0000313" key="12">
    <source>
        <dbReference type="EMBL" id="KAK0405228.1"/>
    </source>
</evidence>
<keyword evidence="13" id="KW-1185">Reference proteome</keyword>
<keyword evidence="9" id="KW-0539">Nucleus</keyword>
<evidence type="ECO:0000259" key="11">
    <source>
        <dbReference type="PROSITE" id="PS51843"/>
    </source>
</evidence>
<comment type="similarity">
    <text evidence="1">Belongs to the nuclear hormone receptor family.</text>
</comment>
<dbReference type="InterPro" id="IPR050274">
    <property type="entry name" value="Nuclear_hormone_rcpt_NR2"/>
</dbReference>
<evidence type="ECO:0000256" key="7">
    <source>
        <dbReference type="ARBA" id="ARBA00023163"/>
    </source>
</evidence>
<evidence type="ECO:0000256" key="2">
    <source>
        <dbReference type="ARBA" id="ARBA00022723"/>
    </source>
</evidence>
<dbReference type="Pfam" id="PF00105">
    <property type="entry name" value="zf-C4"/>
    <property type="match status" value="1"/>
</dbReference>
<dbReference type="InterPro" id="IPR001628">
    <property type="entry name" value="Znf_hrmn_rcpt"/>
</dbReference>
<keyword evidence="4" id="KW-0862">Zinc</keyword>
<accession>A0AA39LPW3</accession>
<reference evidence="12" key="1">
    <citation type="submission" date="2023-06" db="EMBL/GenBank/DDBJ databases">
        <title>Genomic analysis of the entomopathogenic nematode Steinernema hermaphroditum.</title>
        <authorList>
            <person name="Schwarz E.M."/>
            <person name="Heppert J.K."/>
            <person name="Baniya A."/>
            <person name="Schwartz H.T."/>
            <person name="Tan C.-H."/>
            <person name="Antoshechkin I."/>
            <person name="Sternberg P.W."/>
            <person name="Goodrich-Blair H."/>
            <person name="Dillman A.R."/>
        </authorList>
    </citation>
    <scope>NUCLEOTIDE SEQUENCE</scope>
    <source>
        <strain evidence="12">PS9179</strain>
        <tissue evidence="12">Whole animal</tissue>
    </source>
</reference>
<feature type="domain" description="Nuclear receptor" evidence="10">
    <location>
        <begin position="28"/>
        <end position="102"/>
    </location>
</feature>
<name>A0AA39LPW3_9BILA</name>
<dbReference type="GO" id="GO:0003700">
    <property type="term" value="F:DNA-binding transcription factor activity"/>
    <property type="evidence" value="ECO:0007669"/>
    <property type="project" value="InterPro"/>
</dbReference>
<dbReference type="SMART" id="SM00399">
    <property type="entry name" value="ZnF_C4"/>
    <property type="match status" value="1"/>
</dbReference>
<dbReference type="GO" id="GO:0008270">
    <property type="term" value="F:zinc ion binding"/>
    <property type="evidence" value="ECO:0007669"/>
    <property type="project" value="UniProtKB-KW"/>
</dbReference>
<keyword evidence="3" id="KW-0863">Zinc-finger</keyword>
<evidence type="ECO:0000256" key="9">
    <source>
        <dbReference type="ARBA" id="ARBA00023242"/>
    </source>
</evidence>
<dbReference type="InterPro" id="IPR013088">
    <property type="entry name" value="Znf_NHR/GATA"/>
</dbReference>
<evidence type="ECO:0000256" key="3">
    <source>
        <dbReference type="ARBA" id="ARBA00022771"/>
    </source>
</evidence>
<dbReference type="PANTHER" id="PTHR24083">
    <property type="entry name" value="NUCLEAR HORMONE RECEPTOR"/>
    <property type="match status" value="1"/>
</dbReference>
<comment type="caution">
    <text evidence="12">The sequence shown here is derived from an EMBL/GenBank/DDBJ whole genome shotgun (WGS) entry which is preliminary data.</text>
</comment>
<dbReference type="Gene3D" id="1.10.565.10">
    <property type="entry name" value="Retinoid X Receptor"/>
    <property type="match status" value="1"/>
</dbReference>
<keyword evidence="5" id="KW-0805">Transcription regulation</keyword>
<evidence type="ECO:0000313" key="13">
    <source>
        <dbReference type="Proteomes" id="UP001175271"/>
    </source>
</evidence>
<organism evidence="12 13">
    <name type="scientific">Steinernema hermaphroditum</name>
    <dbReference type="NCBI Taxonomy" id="289476"/>
    <lineage>
        <taxon>Eukaryota</taxon>
        <taxon>Metazoa</taxon>
        <taxon>Ecdysozoa</taxon>
        <taxon>Nematoda</taxon>
        <taxon>Chromadorea</taxon>
        <taxon>Rhabditida</taxon>
        <taxon>Tylenchina</taxon>
        <taxon>Panagrolaimomorpha</taxon>
        <taxon>Strongyloidoidea</taxon>
        <taxon>Steinernematidae</taxon>
        <taxon>Steinernema</taxon>
    </lineage>
</organism>
<keyword evidence="6" id="KW-0238">DNA-binding</keyword>
<dbReference type="InterPro" id="IPR035500">
    <property type="entry name" value="NHR-like_dom_sf"/>
</dbReference>
<dbReference type="PROSITE" id="PS51030">
    <property type="entry name" value="NUCLEAR_REC_DBD_2"/>
    <property type="match status" value="1"/>
</dbReference>
<evidence type="ECO:0000259" key="10">
    <source>
        <dbReference type="PROSITE" id="PS51030"/>
    </source>
</evidence>
<dbReference type="EMBL" id="JAUCMV010000004">
    <property type="protein sequence ID" value="KAK0405228.1"/>
    <property type="molecule type" value="Genomic_DNA"/>
</dbReference>
<protein>
    <recommendedName>
        <fullName evidence="14">Nuclear receptor domain-containing protein</fullName>
    </recommendedName>
</protein>
<dbReference type="SMART" id="SM00430">
    <property type="entry name" value="HOLI"/>
    <property type="match status" value="1"/>
</dbReference>
<dbReference type="SUPFAM" id="SSF57716">
    <property type="entry name" value="Glucocorticoid receptor-like (DNA-binding domain)"/>
    <property type="match status" value="1"/>
</dbReference>
<dbReference type="PRINTS" id="PR00047">
    <property type="entry name" value="STROIDFINGER"/>
</dbReference>
<dbReference type="Proteomes" id="UP001175271">
    <property type="component" value="Unassembled WGS sequence"/>
</dbReference>
<evidence type="ECO:0000256" key="6">
    <source>
        <dbReference type="ARBA" id="ARBA00023125"/>
    </source>
</evidence>
<dbReference type="GO" id="GO:0043565">
    <property type="term" value="F:sequence-specific DNA binding"/>
    <property type="evidence" value="ECO:0007669"/>
    <property type="project" value="InterPro"/>
</dbReference>
<dbReference type="AlphaFoldDB" id="A0AA39LPW3"/>
<dbReference type="PROSITE" id="PS51843">
    <property type="entry name" value="NR_LBD"/>
    <property type="match status" value="1"/>
</dbReference>
<evidence type="ECO:0000256" key="5">
    <source>
        <dbReference type="ARBA" id="ARBA00023015"/>
    </source>
</evidence>
<evidence type="ECO:0000256" key="8">
    <source>
        <dbReference type="ARBA" id="ARBA00023170"/>
    </source>
</evidence>
<dbReference type="Gene3D" id="3.30.50.10">
    <property type="entry name" value="Erythroid Transcription Factor GATA-1, subunit A"/>
    <property type="match status" value="1"/>
</dbReference>
<proteinExistence type="inferred from homology"/>
<sequence length="396" mass="45167">MTSPRVCSPNCFDGAKETAERVTIDLNSTDCLVCGYKAKCCNYGVPTCNSCKSFFRRCVMAGTIYKCLQAGDCRVERGDMACRACRFQKCLKLGMKANTISGRTPTEQLNEEKMNSKIPTGVLCPLAEFDIDLKNLLYIENRIQRIRYSSFFPYGNSKRIKDFLYQPCALNKADRYTLMSSFPRAPDWVTFDETLAEKGHKQWPYLDTILAIEYFKVLSVFRRLSERDKLALVKGTVIQISMFHGAYDSFCRGHFDTIVQPDGYRNLAQPYFQYDGLAKIARVGILPFLRGIGVREEHFAILKAIIALNSAAPNLSEGARDLISEEREKHVNLLMKLIRMEGVHEWIGKFVRIFDLVNRNLKASEAMQNLFFAKYIPILSTNVSIAALWIEIYLES</sequence>
<evidence type="ECO:0000256" key="4">
    <source>
        <dbReference type="ARBA" id="ARBA00022833"/>
    </source>
</evidence>
<evidence type="ECO:0000256" key="1">
    <source>
        <dbReference type="ARBA" id="ARBA00005993"/>
    </source>
</evidence>
<keyword evidence="2" id="KW-0479">Metal-binding</keyword>